<comment type="caution">
    <text evidence="4">The sequence shown here is derived from an EMBL/GenBank/DDBJ whole genome shotgun (WGS) entry which is preliminary data.</text>
</comment>
<reference evidence="4" key="1">
    <citation type="submission" date="2021-11" db="EMBL/GenBank/DDBJ databases">
        <authorList>
            <person name="Rodrigo-Torres L."/>
            <person name="Arahal R. D."/>
            <person name="Lucena T."/>
        </authorList>
    </citation>
    <scope>NUCLEOTIDE SEQUENCE</scope>
    <source>
        <strain evidence="4">CECT 7929</strain>
    </source>
</reference>
<dbReference type="PROSITE" id="PS50801">
    <property type="entry name" value="STAS"/>
    <property type="match status" value="1"/>
</dbReference>
<comment type="similarity">
    <text evidence="1 2">Belongs to the anti-sigma-factor antagonist family.</text>
</comment>
<dbReference type="EMBL" id="CAKLDI010000002">
    <property type="protein sequence ID" value="CAH0535173.1"/>
    <property type="molecule type" value="Genomic_DNA"/>
</dbReference>
<name>A0ABM8ZX12_9VIBR</name>
<evidence type="ECO:0000256" key="1">
    <source>
        <dbReference type="ARBA" id="ARBA00009013"/>
    </source>
</evidence>
<feature type="domain" description="STAS" evidence="3">
    <location>
        <begin position="26"/>
        <end position="107"/>
    </location>
</feature>
<dbReference type="SUPFAM" id="SSF52091">
    <property type="entry name" value="SpoIIaa-like"/>
    <property type="match status" value="1"/>
</dbReference>
<evidence type="ECO:0000256" key="2">
    <source>
        <dbReference type="RuleBase" id="RU003749"/>
    </source>
</evidence>
<proteinExistence type="inferred from homology"/>
<sequence length="107" mass="12137">MQYRIEQRSECTILFIDEMRFDAVLAPEFREVISHIIEDMHAHLVLDLSKVAFMDSSGLGAIMTVYKMLNGGKISILNPQRAVRDLLQLTRMDDLLACHESLDSAIA</sequence>
<evidence type="ECO:0000259" key="3">
    <source>
        <dbReference type="PROSITE" id="PS50801"/>
    </source>
</evidence>
<evidence type="ECO:0000313" key="4">
    <source>
        <dbReference type="EMBL" id="CAH0535173.1"/>
    </source>
</evidence>
<dbReference type="Pfam" id="PF01740">
    <property type="entry name" value="STAS"/>
    <property type="match status" value="1"/>
</dbReference>
<protein>
    <recommendedName>
        <fullName evidence="2">Anti-sigma factor antagonist</fullName>
    </recommendedName>
</protein>
<accession>A0ABM8ZX12</accession>
<dbReference type="Gene3D" id="3.30.750.24">
    <property type="entry name" value="STAS domain"/>
    <property type="match status" value="1"/>
</dbReference>
<dbReference type="Proteomes" id="UP000838672">
    <property type="component" value="Unassembled WGS sequence"/>
</dbReference>
<organism evidence="4 5">
    <name type="scientific">Vibrio stylophorae</name>
    <dbReference type="NCBI Taxonomy" id="659351"/>
    <lineage>
        <taxon>Bacteria</taxon>
        <taxon>Pseudomonadati</taxon>
        <taxon>Pseudomonadota</taxon>
        <taxon>Gammaproteobacteria</taxon>
        <taxon>Vibrionales</taxon>
        <taxon>Vibrionaceae</taxon>
        <taxon>Vibrio</taxon>
    </lineage>
</organism>
<dbReference type="InterPro" id="IPR003658">
    <property type="entry name" value="Anti-sigma_ant"/>
</dbReference>
<dbReference type="InterPro" id="IPR036513">
    <property type="entry name" value="STAS_dom_sf"/>
</dbReference>
<dbReference type="InterPro" id="IPR002645">
    <property type="entry name" value="STAS_dom"/>
</dbReference>
<dbReference type="RefSeq" id="WP_237468031.1">
    <property type="nucleotide sequence ID" value="NZ_CAKLDI010000002.1"/>
</dbReference>
<dbReference type="CDD" id="cd07043">
    <property type="entry name" value="STAS_anti-anti-sigma_factors"/>
    <property type="match status" value="1"/>
</dbReference>
<dbReference type="PANTHER" id="PTHR33495">
    <property type="entry name" value="ANTI-SIGMA FACTOR ANTAGONIST TM_1081-RELATED-RELATED"/>
    <property type="match status" value="1"/>
</dbReference>
<keyword evidence="5" id="KW-1185">Reference proteome</keyword>
<dbReference type="NCBIfam" id="TIGR00377">
    <property type="entry name" value="ant_ant_sig"/>
    <property type="match status" value="1"/>
</dbReference>
<evidence type="ECO:0000313" key="5">
    <source>
        <dbReference type="Proteomes" id="UP000838672"/>
    </source>
</evidence>
<gene>
    <name evidence="4" type="ORF">VST7929_02834</name>
</gene>